<feature type="compositionally biased region" description="Basic residues" evidence="3">
    <location>
        <begin position="558"/>
        <end position="567"/>
    </location>
</feature>
<evidence type="ECO:0000256" key="2">
    <source>
        <dbReference type="PROSITE-ProRule" id="PRU00176"/>
    </source>
</evidence>
<dbReference type="CDD" id="cd00590">
    <property type="entry name" value="RRM_SF"/>
    <property type="match status" value="2"/>
</dbReference>
<dbReference type="SUPFAM" id="SSF54928">
    <property type="entry name" value="RNA-binding domain, RBD"/>
    <property type="match status" value="2"/>
</dbReference>
<dbReference type="EMBL" id="JAPTSV010000014">
    <property type="protein sequence ID" value="KAJ1520628.1"/>
    <property type="molecule type" value="Genomic_DNA"/>
</dbReference>
<dbReference type="InterPro" id="IPR035979">
    <property type="entry name" value="RBD_domain_sf"/>
</dbReference>
<evidence type="ECO:0000256" key="3">
    <source>
        <dbReference type="SAM" id="MobiDB-lite"/>
    </source>
</evidence>
<dbReference type="PROSITE" id="PS50102">
    <property type="entry name" value="RRM"/>
    <property type="match status" value="1"/>
</dbReference>
<proteinExistence type="predicted"/>
<name>A0AAV7X883_9NEOP</name>
<evidence type="ECO:0000256" key="1">
    <source>
        <dbReference type="ARBA" id="ARBA00022884"/>
    </source>
</evidence>
<protein>
    <recommendedName>
        <fullName evidence="4">RRM domain-containing protein</fullName>
    </recommendedName>
</protein>
<keyword evidence="1 2" id="KW-0694">RNA-binding</keyword>
<dbReference type="InterPro" id="IPR012677">
    <property type="entry name" value="Nucleotide-bd_a/b_plait_sf"/>
</dbReference>
<dbReference type="Pfam" id="PF00076">
    <property type="entry name" value="RRM_1"/>
    <property type="match status" value="2"/>
</dbReference>
<organism evidence="5 6">
    <name type="scientific">Megalurothrips usitatus</name>
    <name type="common">bean blossom thrips</name>
    <dbReference type="NCBI Taxonomy" id="439358"/>
    <lineage>
        <taxon>Eukaryota</taxon>
        <taxon>Metazoa</taxon>
        <taxon>Ecdysozoa</taxon>
        <taxon>Arthropoda</taxon>
        <taxon>Hexapoda</taxon>
        <taxon>Insecta</taxon>
        <taxon>Pterygota</taxon>
        <taxon>Neoptera</taxon>
        <taxon>Paraneoptera</taxon>
        <taxon>Thysanoptera</taxon>
        <taxon>Terebrantia</taxon>
        <taxon>Thripoidea</taxon>
        <taxon>Thripidae</taxon>
        <taxon>Megalurothrips</taxon>
    </lineage>
</organism>
<feature type="domain" description="RRM" evidence="4">
    <location>
        <begin position="317"/>
        <end position="391"/>
    </location>
</feature>
<keyword evidence="6" id="KW-1185">Reference proteome</keyword>
<feature type="region of interest" description="Disordered" evidence="3">
    <location>
        <begin position="498"/>
        <end position="597"/>
    </location>
</feature>
<gene>
    <name evidence="5" type="ORF">ONE63_003737</name>
</gene>
<dbReference type="SMART" id="SM00360">
    <property type="entry name" value="RRM"/>
    <property type="match status" value="2"/>
</dbReference>
<dbReference type="AlphaFoldDB" id="A0AAV7X883"/>
<feature type="compositionally biased region" description="Basic residues" evidence="3">
    <location>
        <begin position="113"/>
        <end position="123"/>
    </location>
</feature>
<feature type="compositionally biased region" description="Acidic residues" evidence="3">
    <location>
        <begin position="152"/>
        <end position="168"/>
    </location>
</feature>
<feature type="compositionally biased region" description="Gly residues" evidence="3">
    <location>
        <begin position="40"/>
        <end position="54"/>
    </location>
</feature>
<comment type="caution">
    <text evidence="5">The sequence shown here is derived from an EMBL/GenBank/DDBJ whole genome shotgun (WGS) entry which is preliminary data.</text>
</comment>
<accession>A0AAV7X883</accession>
<dbReference type="GO" id="GO:0005737">
    <property type="term" value="C:cytoplasm"/>
    <property type="evidence" value="ECO:0007669"/>
    <property type="project" value="TreeGrafter"/>
</dbReference>
<sequence>MDDPGPKTGGMASNGSARSPGRGGSRGRGGGFRGDRGGRGRGNFRGGRGRGNFRGGDRSGSRGRGKFSGNDRGSGRGSLRGNEGGSVRGSFRGGDGNSFRGRGNFRGGDKSPFRGRGRGRGRGNFRGGRGRGGFAQKNRKSSESAQEGSNSEQEDSDSEQEEGTDSEQEGIGNPDTVEIKNEGSLMDSEDSVVKPKTPKKANKKKPAKEKQERVRLPYIQLLPGQAKKAVQFSNLPSLFNEFNDELKKFAETVGPVELLTYNRFPHPKGCFITALCVYEDKEHVAKAIEKLHGREFRGNHLLVERPSPKNSIRLDKKSVCVSNLSEKTTEEDLWKYFKECGSIRTIEIRRDCSSLVPENLGLARIYFNDSDSLDRAVALSNSQLLGSTIKVFSLSCDLVVYVKNFALQTKYKTIKDFMTAVNAVYYCFVYLKSRHMKEKLKGLFFYFPDQESYHNVVSMENFQEIPAKMQKLMGCSGSLSFGTKQIFKGVAGNNQKVAVKEEHSDKNESDSADEKEEVVQDAKKKSKKNKKLSKALSNVQNESDASDKTIEVVQNPQKKLKKNKKPTKAPSNGAAKELKAFRKRKGSEVSNTSPIKKNRIVVKAEN</sequence>
<evidence type="ECO:0000313" key="6">
    <source>
        <dbReference type="Proteomes" id="UP001075354"/>
    </source>
</evidence>
<dbReference type="InterPro" id="IPR050374">
    <property type="entry name" value="RRT5_SRSF_SR"/>
</dbReference>
<dbReference type="Gene3D" id="3.30.70.330">
    <property type="match status" value="2"/>
</dbReference>
<dbReference type="GO" id="GO:0005634">
    <property type="term" value="C:nucleus"/>
    <property type="evidence" value="ECO:0007669"/>
    <property type="project" value="TreeGrafter"/>
</dbReference>
<feature type="compositionally biased region" description="Basic residues" evidence="3">
    <location>
        <begin position="196"/>
        <end position="207"/>
    </location>
</feature>
<dbReference type="InterPro" id="IPR000504">
    <property type="entry name" value="RRM_dom"/>
</dbReference>
<feature type="region of interest" description="Disordered" evidence="3">
    <location>
        <begin position="1"/>
        <end position="212"/>
    </location>
</feature>
<feature type="compositionally biased region" description="Gly residues" evidence="3">
    <location>
        <begin position="21"/>
        <end position="32"/>
    </location>
</feature>
<evidence type="ECO:0000313" key="5">
    <source>
        <dbReference type="EMBL" id="KAJ1520628.1"/>
    </source>
</evidence>
<feature type="compositionally biased region" description="Gly residues" evidence="3">
    <location>
        <begin position="124"/>
        <end position="133"/>
    </location>
</feature>
<evidence type="ECO:0000259" key="4">
    <source>
        <dbReference type="PROSITE" id="PS50102"/>
    </source>
</evidence>
<dbReference type="Proteomes" id="UP001075354">
    <property type="component" value="Chromosome 14"/>
</dbReference>
<feature type="compositionally biased region" description="Gly residues" evidence="3">
    <location>
        <begin position="75"/>
        <end position="96"/>
    </location>
</feature>
<feature type="compositionally biased region" description="Basic residues" evidence="3">
    <location>
        <begin position="524"/>
        <end position="533"/>
    </location>
</feature>
<feature type="compositionally biased region" description="Basic and acidic residues" evidence="3">
    <location>
        <begin position="498"/>
        <end position="509"/>
    </location>
</feature>
<reference evidence="5" key="1">
    <citation type="submission" date="2022-12" db="EMBL/GenBank/DDBJ databases">
        <title>Chromosome-level genome assembly of the bean flower thrips Megalurothrips usitatus.</title>
        <authorList>
            <person name="Ma L."/>
            <person name="Liu Q."/>
            <person name="Li H."/>
            <person name="Cai W."/>
        </authorList>
    </citation>
    <scope>NUCLEOTIDE SEQUENCE</scope>
    <source>
        <strain evidence="5">Cailab_2022a</strain>
    </source>
</reference>
<dbReference type="PANTHER" id="PTHR23003">
    <property type="entry name" value="RNA RECOGNITION MOTIF RRM DOMAIN CONTAINING PROTEIN"/>
    <property type="match status" value="1"/>
</dbReference>
<dbReference type="GO" id="GO:0003729">
    <property type="term" value="F:mRNA binding"/>
    <property type="evidence" value="ECO:0007669"/>
    <property type="project" value="TreeGrafter"/>
</dbReference>